<dbReference type="GeneID" id="66078708"/>
<feature type="compositionally biased region" description="Low complexity" evidence="1">
    <location>
        <begin position="1"/>
        <end position="26"/>
    </location>
</feature>
<feature type="region of interest" description="Disordered" evidence="1">
    <location>
        <begin position="293"/>
        <end position="661"/>
    </location>
</feature>
<feature type="compositionally biased region" description="Low complexity" evidence="1">
    <location>
        <begin position="473"/>
        <end position="486"/>
    </location>
</feature>
<feature type="region of interest" description="Disordered" evidence="1">
    <location>
        <begin position="150"/>
        <end position="169"/>
    </location>
</feature>
<feature type="compositionally biased region" description="Basic and acidic residues" evidence="1">
    <location>
        <begin position="243"/>
        <end position="262"/>
    </location>
</feature>
<feature type="compositionally biased region" description="Low complexity" evidence="1">
    <location>
        <begin position="184"/>
        <end position="202"/>
    </location>
</feature>
<dbReference type="Proteomes" id="UP001049176">
    <property type="component" value="Chromosome 6"/>
</dbReference>
<dbReference type="AlphaFoldDB" id="A0A9P7RVM4"/>
<feature type="compositionally biased region" description="Polar residues" evidence="1">
    <location>
        <begin position="219"/>
        <end position="236"/>
    </location>
</feature>
<dbReference type="EMBL" id="CM032186">
    <property type="protein sequence ID" value="KAG7090522.1"/>
    <property type="molecule type" value="Genomic_DNA"/>
</dbReference>
<feature type="compositionally biased region" description="Polar residues" evidence="1">
    <location>
        <begin position="731"/>
        <end position="750"/>
    </location>
</feature>
<dbReference type="KEGG" id="more:E1B28_009632"/>
<protein>
    <submittedName>
        <fullName evidence="2">Uncharacterized protein</fullName>
    </submittedName>
</protein>
<feature type="compositionally biased region" description="Basic and acidic residues" evidence="1">
    <location>
        <begin position="331"/>
        <end position="341"/>
    </location>
</feature>
<evidence type="ECO:0000313" key="3">
    <source>
        <dbReference type="Proteomes" id="UP001049176"/>
    </source>
</evidence>
<proteinExistence type="predicted"/>
<feature type="compositionally biased region" description="Polar residues" evidence="1">
    <location>
        <begin position="674"/>
        <end position="690"/>
    </location>
</feature>
<comment type="caution">
    <text evidence="2">The sequence shown here is derived from an EMBL/GenBank/DDBJ whole genome shotgun (WGS) entry which is preliminary data.</text>
</comment>
<accession>A0A9P7RVM4</accession>
<keyword evidence="3" id="KW-1185">Reference proteome</keyword>
<organism evidence="2 3">
    <name type="scientific">Marasmius oreades</name>
    <name type="common">fairy-ring Marasmius</name>
    <dbReference type="NCBI Taxonomy" id="181124"/>
    <lineage>
        <taxon>Eukaryota</taxon>
        <taxon>Fungi</taxon>
        <taxon>Dikarya</taxon>
        <taxon>Basidiomycota</taxon>
        <taxon>Agaricomycotina</taxon>
        <taxon>Agaricomycetes</taxon>
        <taxon>Agaricomycetidae</taxon>
        <taxon>Agaricales</taxon>
        <taxon>Marasmiineae</taxon>
        <taxon>Marasmiaceae</taxon>
        <taxon>Marasmius</taxon>
    </lineage>
</organism>
<evidence type="ECO:0000256" key="1">
    <source>
        <dbReference type="SAM" id="MobiDB-lite"/>
    </source>
</evidence>
<dbReference type="OrthoDB" id="3269282at2759"/>
<reference evidence="2" key="1">
    <citation type="journal article" date="2021" name="Genome Biol. Evol.">
        <title>The assembled and annotated genome of the fairy-ring fungus Marasmius oreades.</title>
        <authorList>
            <person name="Hiltunen M."/>
            <person name="Ament-Velasquez S.L."/>
            <person name="Johannesson H."/>
        </authorList>
    </citation>
    <scope>NUCLEOTIDE SEQUENCE</scope>
    <source>
        <strain evidence="2">03SP1</strain>
    </source>
</reference>
<evidence type="ECO:0000313" key="2">
    <source>
        <dbReference type="EMBL" id="KAG7090522.1"/>
    </source>
</evidence>
<gene>
    <name evidence="2" type="ORF">E1B28_009632</name>
</gene>
<dbReference type="RefSeq" id="XP_043006992.1">
    <property type="nucleotide sequence ID" value="XM_043154537.1"/>
</dbReference>
<name>A0A9P7RVM4_9AGAR</name>
<feature type="compositionally biased region" description="Basic residues" evidence="1">
    <location>
        <begin position="522"/>
        <end position="534"/>
    </location>
</feature>
<feature type="compositionally biased region" description="Low complexity" evidence="1">
    <location>
        <begin position="422"/>
        <end position="441"/>
    </location>
</feature>
<feature type="region of interest" description="Disordered" evidence="1">
    <location>
        <begin position="179"/>
        <end position="262"/>
    </location>
</feature>
<feature type="compositionally biased region" description="Basic and acidic residues" evidence="1">
    <location>
        <begin position="509"/>
        <end position="521"/>
    </location>
</feature>
<feature type="compositionally biased region" description="Acidic residues" evidence="1">
    <location>
        <begin position="361"/>
        <end position="370"/>
    </location>
</feature>
<sequence length="798" mass="86317">MSLMTPSSPHHRTTTSPLPSPTTSSPRLEENLSNQLGITYPVEMSGAVCNRVVRFDSECVLIPELNKSRKPLMITKSYAIPLWKRRTIPGESEEMQVSPSSSPTMGGVVFKLPLPSFMAKAARSPSRTRECSRPPCLVNTDVSQAHSLNYTRQPRLSNPTSPPNVLPNPILVVDTHHQLHSNQSSALSISPSPSSSASSESGSNGGGPGSRSPINRSPTVSYTTPAGLSATTTADSPTLGPPPRERQGKDKDKDREREKEKDRIITIPLRACCPDCFPITEECVRNGDQWKERFSKGARRRRGSSVSSSEGGDDLGMFSPMASYKPLQEGQQEKNKVEDKSNPNSNPRDGLASNSSTSAVVDDDDTEEDVMSSLSLAVRVDEVDCMQGSTLGRLKRQPSLDPMDTEDDELSSNPHTRERDVSSSSVGSSFSTFSTMSGVSSATSNAGDGESFPLKSTSTCEPPAPLRGPNIQPLPSTSITPPSSYTKVTRGNRRQKPSTPIKEDEEPSEERCEGSSRDRERGRRRREHQRLKALKTHDLYANDDDLNMLFPLPSPRRSPSTSPLNTPRDSATPTNGGSATPSPNPSPTPSSSAVHLVTMNVPKTRSKLGINGPEDAALGFGEEFEEKDKARGEEIPDFDEARRDRSVLPRSIKRKEKETVPPSIAKAAEIALADQSTCSGTGSDRVSPSRLTEEDEWVKLNPSGHSKAASDSAVGSVKGQKILPMIPSFLPPSSTIQEEQWATSSLQIPSKSRAHANASPSPPPPPSATPRRPKQQRRSSLRAGAFLDIFRSVPGLTP</sequence>
<feature type="region of interest" description="Disordered" evidence="1">
    <location>
        <begin position="674"/>
        <end position="784"/>
    </location>
</feature>
<feature type="compositionally biased region" description="Low complexity" evidence="1">
    <location>
        <begin position="555"/>
        <end position="568"/>
    </location>
</feature>
<feature type="compositionally biased region" description="Polar residues" evidence="1">
    <location>
        <begin position="150"/>
        <end position="159"/>
    </location>
</feature>
<feature type="compositionally biased region" description="Basic and acidic residues" evidence="1">
    <location>
        <begin position="626"/>
        <end position="647"/>
    </location>
</feature>
<feature type="region of interest" description="Disordered" evidence="1">
    <location>
        <begin position="1"/>
        <end position="28"/>
    </location>
</feature>
<feature type="compositionally biased region" description="Basic residues" evidence="1">
    <location>
        <begin position="771"/>
        <end position="780"/>
    </location>
</feature>